<sequence>MQEGKGIGYVAAFAAIVLWSGNFVVARLLNEALSPLATSFWRWGIASAALLPLGWSAFRRDWPAIVAHKWYFLLTAFVGITIFNTMVYMAGRTSAAVNLSLIATSSPVFMFLFARIFLGEAISPRRVAGLVVALCGVLVLISRGHVQALLQLEFTQGDLWMLLAAVCFAVYSVLARQRPQGVSQSAFLVATFIPGLIMLTPAYVADAWTGPAVQFTPLVVGCLLYIGLGASLTAYFLWNKAVGILGSSLAGVLYYSIPVFAGLAAYLLLGEPVGFIHLASGLLVIGGILLATRG</sequence>
<dbReference type="STRING" id="207559.Dde_1146"/>
<feature type="transmembrane region" description="Helical" evidence="6">
    <location>
        <begin position="40"/>
        <end position="58"/>
    </location>
</feature>
<feature type="transmembrane region" description="Helical" evidence="6">
    <location>
        <begin position="158"/>
        <end position="174"/>
    </location>
</feature>
<keyword evidence="9" id="KW-1185">Reference proteome</keyword>
<dbReference type="PANTHER" id="PTHR42920">
    <property type="entry name" value="OS03G0707200 PROTEIN-RELATED"/>
    <property type="match status" value="1"/>
</dbReference>
<evidence type="ECO:0000259" key="7">
    <source>
        <dbReference type="Pfam" id="PF00892"/>
    </source>
</evidence>
<dbReference type="InterPro" id="IPR051258">
    <property type="entry name" value="Diverse_Substrate_Transporter"/>
</dbReference>
<dbReference type="PANTHER" id="PTHR42920:SF11">
    <property type="entry name" value="INNER MEMBRANE PROTEIN YTFF"/>
    <property type="match status" value="1"/>
</dbReference>
<dbReference type="KEGG" id="dde:Dde_1146"/>
<reference evidence="8 9" key="1">
    <citation type="journal article" date="2011" name="J. Bacteriol.">
        <title>Complete genome sequence and updated annotation of Desulfovibrio alaskensis G20.</title>
        <authorList>
            <person name="Hauser L.J."/>
            <person name="Land M.L."/>
            <person name="Brown S.D."/>
            <person name="Larimer F."/>
            <person name="Keller K.L."/>
            <person name="Rapp-Giles B.J."/>
            <person name="Price M.N."/>
            <person name="Lin M."/>
            <person name="Bruce D.C."/>
            <person name="Detter J.C."/>
            <person name="Tapia R."/>
            <person name="Han C.S."/>
            <person name="Goodwin L.A."/>
            <person name="Cheng J.F."/>
            <person name="Pitluck S."/>
            <person name="Copeland A."/>
            <person name="Lucas S."/>
            <person name="Nolan M."/>
            <person name="Lapidus A.L."/>
            <person name="Palumbo A.V."/>
            <person name="Wall J.D."/>
        </authorList>
    </citation>
    <scope>NUCLEOTIDE SEQUENCE [LARGE SCALE GENOMIC DNA]</scope>
    <source>
        <strain evidence="9">ATCC BAA 1058 / DSM 17464 / G20</strain>
    </source>
</reference>
<dbReference type="EMBL" id="CP000112">
    <property type="protein sequence ID" value="ABB37947.1"/>
    <property type="molecule type" value="Genomic_DNA"/>
</dbReference>
<feature type="transmembrane region" description="Helical" evidence="6">
    <location>
        <begin position="127"/>
        <end position="146"/>
    </location>
</feature>
<evidence type="ECO:0000256" key="6">
    <source>
        <dbReference type="SAM" id="Phobius"/>
    </source>
</evidence>
<keyword evidence="5 6" id="KW-0472">Membrane</keyword>
<evidence type="ECO:0000313" key="8">
    <source>
        <dbReference type="EMBL" id="ABB37947.1"/>
    </source>
</evidence>
<keyword evidence="3 6" id="KW-0812">Transmembrane</keyword>
<dbReference type="GO" id="GO:0005886">
    <property type="term" value="C:plasma membrane"/>
    <property type="evidence" value="ECO:0007669"/>
    <property type="project" value="UniProtKB-SubCell"/>
</dbReference>
<gene>
    <name evidence="8" type="ordered locus">Dde_1146</name>
</gene>
<name>Q313E9_OLEA2</name>
<evidence type="ECO:0000256" key="5">
    <source>
        <dbReference type="ARBA" id="ARBA00023136"/>
    </source>
</evidence>
<feature type="transmembrane region" description="Helical" evidence="6">
    <location>
        <begin position="186"/>
        <end position="205"/>
    </location>
</feature>
<feature type="transmembrane region" description="Helical" evidence="6">
    <location>
        <begin position="217"/>
        <end position="237"/>
    </location>
</feature>
<evidence type="ECO:0000256" key="1">
    <source>
        <dbReference type="ARBA" id="ARBA00004651"/>
    </source>
</evidence>
<feature type="domain" description="EamA" evidence="7">
    <location>
        <begin position="157"/>
        <end position="292"/>
    </location>
</feature>
<dbReference type="Pfam" id="PF00892">
    <property type="entry name" value="EamA"/>
    <property type="match status" value="2"/>
</dbReference>
<feature type="transmembrane region" description="Helical" evidence="6">
    <location>
        <begin position="96"/>
        <end position="118"/>
    </location>
</feature>
<feature type="domain" description="EamA" evidence="7">
    <location>
        <begin position="7"/>
        <end position="141"/>
    </location>
</feature>
<evidence type="ECO:0000256" key="3">
    <source>
        <dbReference type="ARBA" id="ARBA00022692"/>
    </source>
</evidence>
<evidence type="ECO:0000256" key="2">
    <source>
        <dbReference type="ARBA" id="ARBA00022475"/>
    </source>
</evidence>
<protein>
    <recommendedName>
        <fullName evidence="7">EamA domain-containing protein</fullName>
    </recommendedName>
</protein>
<accession>Q313E9</accession>
<dbReference type="SUPFAM" id="SSF103481">
    <property type="entry name" value="Multidrug resistance efflux transporter EmrE"/>
    <property type="match status" value="2"/>
</dbReference>
<feature type="transmembrane region" description="Helical" evidence="6">
    <location>
        <begin position="275"/>
        <end position="292"/>
    </location>
</feature>
<dbReference type="Proteomes" id="UP000002710">
    <property type="component" value="Chromosome"/>
</dbReference>
<proteinExistence type="predicted"/>
<keyword evidence="4 6" id="KW-1133">Transmembrane helix</keyword>
<comment type="subcellular location">
    <subcellularLocation>
        <location evidence="1">Cell membrane</location>
        <topology evidence="1">Multi-pass membrane protein</topology>
    </subcellularLocation>
</comment>
<keyword evidence="2" id="KW-1003">Cell membrane</keyword>
<evidence type="ECO:0000313" key="9">
    <source>
        <dbReference type="Proteomes" id="UP000002710"/>
    </source>
</evidence>
<dbReference type="InterPro" id="IPR037185">
    <property type="entry name" value="EmrE-like"/>
</dbReference>
<dbReference type="Gene3D" id="1.10.3730.20">
    <property type="match status" value="1"/>
</dbReference>
<dbReference type="InterPro" id="IPR000620">
    <property type="entry name" value="EamA_dom"/>
</dbReference>
<dbReference type="AlphaFoldDB" id="Q313E9"/>
<organism evidence="8 9">
    <name type="scientific">Oleidesulfovibrio alaskensis (strain ATCC BAA-1058 / DSM 17464 / G20)</name>
    <name type="common">Desulfovibrio alaskensis</name>
    <dbReference type="NCBI Taxonomy" id="207559"/>
    <lineage>
        <taxon>Bacteria</taxon>
        <taxon>Pseudomonadati</taxon>
        <taxon>Thermodesulfobacteriota</taxon>
        <taxon>Desulfovibrionia</taxon>
        <taxon>Desulfovibrionales</taxon>
        <taxon>Desulfovibrionaceae</taxon>
        <taxon>Oleidesulfovibrio</taxon>
    </lineage>
</organism>
<dbReference type="HOGENOM" id="CLU_033863_4_4_7"/>
<feature type="transmembrane region" description="Helical" evidence="6">
    <location>
        <begin position="7"/>
        <end position="28"/>
    </location>
</feature>
<feature type="transmembrane region" description="Helical" evidence="6">
    <location>
        <begin position="70"/>
        <end position="90"/>
    </location>
</feature>
<dbReference type="eggNOG" id="COG0697">
    <property type="taxonomic scope" value="Bacteria"/>
</dbReference>
<feature type="transmembrane region" description="Helical" evidence="6">
    <location>
        <begin position="249"/>
        <end position="269"/>
    </location>
</feature>
<evidence type="ECO:0000256" key="4">
    <source>
        <dbReference type="ARBA" id="ARBA00022989"/>
    </source>
</evidence>
<dbReference type="RefSeq" id="WP_011367168.1">
    <property type="nucleotide sequence ID" value="NC_007519.1"/>
</dbReference>